<dbReference type="InterPro" id="IPR041426">
    <property type="entry name" value="Mos1_HTH"/>
</dbReference>
<dbReference type="PANTHER" id="PTHR46060:SF2">
    <property type="entry name" value="HISTONE-LYSINE N-METHYLTRANSFERASE SETMAR"/>
    <property type="match status" value="1"/>
</dbReference>
<evidence type="ECO:0000313" key="4">
    <source>
        <dbReference type="WBParaSite" id="HPLM_0001710801-mRNA-1"/>
    </source>
</evidence>
<protein>
    <submittedName>
        <fullName evidence="4">HTH_48 domain-containing protein</fullName>
    </submittedName>
</protein>
<evidence type="ECO:0000259" key="1">
    <source>
        <dbReference type="Pfam" id="PF17906"/>
    </source>
</evidence>
<dbReference type="Proteomes" id="UP000268014">
    <property type="component" value="Unassembled WGS sequence"/>
</dbReference>
<dbReference type="GO" id="GO:0000793">
    <property type="term" value="C:condensed chromosome"/>
    <property type="evidence" value="ECO:0007669"/>
    <property type="project" value="TreeGrafter"/>
</dbReference>
<dbReference type="GO" id="GO:0003697">
    <property type="term" value="F:single-stranded DNA binding"/>
    <property type="evidence" value="ECO:0007669"/>
    <property type="project" value="TreeGrafter"/>
</dbReference>
<reference evidence="4" key="1">
    <citation type="submission" date="2017-02" db="UniProtKB">
        <authorList>
            <consortium name="WormBaseParasite"/>
        </authorList>
    </citation>
    <scope>IDENTIFICATION</scope>
</reference>
<dbReference type="GO" id="GO:0042800">
    <property type="term" value="F:histone H3K4 methyltransferase activity"/>
    <property type="evidence" value="ECO:0007669"/>
    <property type="project" value="TreeGrafter"/>
</dbReference>
<dbReference type="InterPro" id="IPR052709">
    <property type="entry name" value="Transposase-MT_Hybrid"/>
</dbReference>
<dbReference type="Pfam" id="PF17906">
    <property type="entry name" value="HTH_48"/>
    <property type="match status" value="1"/>
</dbReference>
<dbReference type="OrthoDB" id="5872915at2759"/>
<dbReference type="WBParaSite" id="HPLM_0001710801-mRNA-1">
    <property type="protein sequence ID" value="HPLM_0001710801-mRNA-1"/>
    <property type="gene ID" value="HPLM_0001710801"/>
</dbReference>
<dbReference type="GO" id="GO:0003690">
    <property type="term" value="F:double-stranded DNA binding"/>
    <property type="evidence" value="ECO:0007669"/>
    <property type="project" value="TreeGrafter"/>
</dbReference>
<dbReference type="GO" id="GO:0046975">
    <property type="term" value="F:histone H3K36 methyltransferase activity"/>
    <property type="evidence" value="ECO:0007669"/>
    <property type="project" value="TreeGrafter"/>
</dbReference>
<dbReference type="GO" id="GO:0005634">
    <property type="term" value="C:nucleus"/>
    <property type="evidence" value="ECO:0007669"/>
    <property type="project" value="TreeGrafter"/>
</dbReference>
<dbReference type="OMA" id="ARKMATH"/>
<dbReference type="GO" id="GO:0006303">
    <property type="term" value="P:double-strand break repair via nonhomologous end joining"/>
    <property type="evidence" value="ECO:0007669"/>
    <property type="project" value="TreeGrafter"/>
</dbReference>
<dbReference type="GO" id="GO:0044774">
    <property type="term" value="P:mitotic DNA integrity checkpoint signaling"/>
    <property type="evidence" value="ECO:0007669"/>
    <property type="project" value="TreeGrafter"/>
</dbReference>
<accession>A0A0N4WYX7</accession>
<organism evidence="4">
    <name type="scientific">Haemonchus placei</name>
    <name type="common">Barber's pole worm</name>
    <dbReference type="NCBI Taxonomy" id="6290"/>
    <lineage>
        <taxon>Eukaryota</taxon>
        <taxon>Metazoa</taxon>
        <taxon>Ecdysozoa</taxon>
        <taxon>Nematoda</taxon>
        <taxon>Chromadorea</taxon>
        <taxon>Rhabditida</taxon>
        <taxon>Rhabditina</taxon>
        <taxon>Rhabditomorpha</taxon>
        <taxon>Strongyloidea</taxon>
        <taxon>Trichostrongylidae</taxon>
        <taxon>Haemonchus</taxon>
    </lineage>
</organism>
<keyword evidence="3" id="KW-1185">Reference proteome</keyword>
<dbReference type="AlphaFoldDB" id="A0A0N4WYX7"/>
<dbReference type="STRING" id="6290.A0A0N4WYX7"/>
<dbReference type="GO" id="GO:0044547">
    <property type="term" value="F:DNA topoisomerase binding"/>
    <property type="evidence" value="ECO:0007669"/>
    <property type="project" value="TreeGrafter"/>
</dbReference>
<evidence type="ECO:0000313" key="2">
    <source>
        <dbReference type="EMBL" id="VDO63374.1"/>
    </source>
</evidence>
<feature type="domain" description="Mos1 transposase HTH" evidence="1">
    <location>
        <begin position="3"/>
        <end position="52"/>
    </location>
</feature>
<dbReference type="Gene3D" id="1.10.10.1450">
    <property type="match status" value="1"/>
</dbReference>
<dbReference type="GO" id="GO:0035861">
    <property type="term" value="C:site of double-strand break"/>
    <property type="evidence" value="ECO:0007669"/>
    <property type="project" value="TreeGrafter"/>
</dbReference>
<dbReference type="GO" id="GO:0000014">
    <property type="term" value="F:single-stranded DNA endodeoxyribonuclease activity"/>
    <property type="evidence" value="ECO:0007669"/>
    <property type="project" value="TreeGrafter"/>
</dbReference>
<dbReference type="PANTHER" id="PTHR46060">
    <property type="entry name" value="MARINER MOS1 TRANSPOSASE-LIKE PROTEIN"/>
    <property type="match status" value="1"/>
</dbReference>
<evidence type="ECO:0000313" key="3">
    <source>
        <dbReference type="Proteomes" id="UP000268014"/>
    </source>
</evidence>
<gene>
    <name evidence="2" type="ORF">HPLM_LOCUS17100</name>
</gene>
<proteinExistence type="predicted"/>
<dbReference type="GO" id="GO:0031297">
    <property type="term" value="P:replication fork processing"/>
    <property type="evidence" value="ECO:0007669"/>
    <property type="project" value="TreeGrafter"/>
</dbReference>
<dbReference type="GO" id="GO:0015074">
    <property type="term" value="P:DNA integration"/>
    <property type="evidence" value="ECO:0007669"/>
    <property type="project" value="TreeGrafter"/>
</dbReference>
<dbReference type="GO" id="GO:0000729">
    <property type="term" value="P:DNA double-strand break processing"/>
    <property type="evidence" value="ECO:0007669"/>
    <property type="project" value="TreeGrafter"/>
</dbReference>
<reference evidence="2 3" key="2">
    <citation type="submission" date="2018-11" db="EMBL/GenBank/DDBJ databases">
        <authorList>
            <consortium name="Pathogen Informatics"/>
        </authorList>
    </citation>
    <scope>NUCLEOTIDE SEQUENCE [LARGE SCALE GENOMIC DNA]</scope>
    <source>
        <strain evidence="2 3">MHpl1</strain>
    </source>
</reference>
<sequence>MDKRQIRTIFLFQFKLGRNAEDTARDINIAFGPGTTNERTAQRWFRKFRNGDESLEGGNPSDVDNDELKAMVEANPRMILNVISTELNVSIGAVSSHMREIGKSKKLDKWVPHKLSGEQKNRRFEIPFALLLRNKNDPCFGLMFC</sequence>
<dbReference type="EMBL" id="UZAF01019769">
    <property type="protein sequence ID" value="VDO63374.1"/>
    <property type="molecule type" value="Genomic_DNA"/>
</dbReference>
<name>A0A0N4WYX7_HAEPC</name>